<comment type="caution">
    <text evidence="3">The sequence shown here is derived from an EMBL/GenBank/DDBJ whole genome shotgun (WGS) entry which is preliminary data.</text>
</comment>
<dbReference type="Proteomes" id="UP000488956">
    <property type="component" value="Unassembled WGS sequence"/>
</dbReference>
<evidence type="ECO:0000313" key="7">
    <source>
        <dbReference type="Proteomes" id="UP000437068"/>
    </source>
</evidence>
<evidence type="ECO:0000313" key="2">
    <source>
        <dbReference type="EMBL" id="KAE8920148.1"/>
    </source>
</evidence>
<dbReference type="Proteomes" id="UP000441208">
    <property type="component" value="Unassembled WGS sequence"/>
</dbReference>
<reference evidence="6 7" key="1">
    <citation type="submission" date="2018-08" db="EMBL/GenBank/DDBJ databases">
        <title>Genomic investigation of the strawberry pathogen Phytophthora fragariae indicates pathogenicity is determined by transcriptional variation in three key races.</title>
        <authorList>
            <person name="Adams T.M."/>
            <person name="Armitage A.D."/>
            <person name="Sobczyk M.K."/>
            <person name="Bates H.J."/>
            <person name="Dunwell J.M."/>
            <person name="Nellist C.F."/>
            <person name="Harrison R.J."/>
        </authorList>
    </citation>
    <scope>NUCLEOTIDE SEQUENCE [LARGE SCALE GENOMIC DNA]</scope>
    <source>
        <strain evidence="5 7">A4</strain>
        <strain evidence="3 8">NOV-71</strain>
        <strain evidence="2 6">NOV-9</strain>
        <strain evidence="4 9">ONT-3</strain>
    </source>
</reference>
<dbReference type="Proteomes" id="UP000437068">
    <property type="component" value="Unassembled WGS sequence"/>
</dbReference>
<gene>
    <name evidence="5" type="ORF">PF001_g28736</name>
    <name evidence="3" type="ORF">PF007_g32644</name>
    <name evidence="2" type="ORF">PF009_g29557</name>
    <name evidence="4" type="ORF">PF010_g28698</name>
</gene>
<accession>A0A6A3PK13</accession>
<dbReference type="EMBL" id="QXGE01004446">
    <property type="protein sequence ID" value="KAE9270605.1"/>
    <property type="molecule type" value="Genomic_DNA"/>
</dbReference>
<evidence type="ECO:0000313" key="3">
    <source>
        <dbReference type="EMBL" id="KAE9054416.1"/>
    </source>
</evidence>
<dbReference type="EMBL" id="QXFZ01009739">
    <property type="protein sequence ID" value="KAE9054416.1"/>
    <property type="molecule type" value="Genomic_DNA"/>
</dbReference>
<sequence>MRGSGDDGAMEKSLPQHRHKSLAVSGRHGRGLPACSLPGCGLLSASGESHAVTDTPILSWRMLKAVAPKALRSRA</sequence>
<evidence type="ECO:0000313" key="9">
    <source>
        <dbReference type="Proteomes" id="UP000488956"/>
    </source>
</evidence>
<feature type="region of interest" description="Disordered" evidence="1">
    <location>
        <begin position="1"/>
        <end position="30"/>
    </location>
</feature>
<dbReference type="EMBL" id="QXFX01004400">
    <property type="protein sequence ID" value="KAE9064219.1"/>
    <property type="molecule type" value="Genomic_DNA"/>
</dbReference>
<evidence type="ECO:0000313" key="8">
    <source>
        <dbReference type="Proteomes" id="UP000441208"/>
    </source>
</evidence>
<organism evidence="3 8">
    <name type="scientific">Phytophthora fragariae</name>
    <dbReference type="NCBI Taxonomy" id="53985"/>
    <lineage>
        <taxon>Eukaryota</taxon>
        <taxon>Sar</taxon>
        <taxon>Stramenopiles</taxon>
        <taxon>Oomycota</taxon>
        <taxon>Peronosporomycetes</taxon>
        <taxon>Peronosporales</taxon>
        <taxon>Peronosporaceae</taxon>
        <taxon>Phytophthora</taxon>
    </lineage>
</organism>
<dbReference type="Proteomes" id="UP000429523">
    <property type="component" value="Unassembled WGS sequence"/>
</dbReference>
<evidence type="ECO:0000313" key="4">
    <source>
        <dbReference type="EMBL" id="KAE9064219.1"/>
    </source>
</evidence>
<dbReference type="EMBL" id="QXGF01004196">
    <property type="protein sequence ID" value="KAE8920148.1"/>
    <property type="molecule type" value="Genomic_DNA"/>
</dbReference>
<evidence type="ECO:0000313" key="5">
    <source>
        <dbReference type="EMBL" id="KAE9270605.1"/>
    </source>
</evidence>
<protein>
    <submittedName>
        <fullName evidence="3">Uncharacterized protein</fullName>
    </submittedName>
</protein>
<evidence type="ECO:0000256" key="1">
    <source>
        <dbReference type="SAM" id="MobiDB-lite"/>
    </source>
</evidence>
<evidence type="ECO:0000313" key="6">
    <source>
        <dbReference type="Proteomes" id="UP000429523"/>
    </source>
</evidence>
<dbReference type="AlphaFoldDB" id="A0A6A3PK13"/>
<name>A0A6A3PK13_9STRA</name>
<proteinExistence type="predicted"/>